<dbReference type="KEGG" id="wco:G7084_02215"/>
<sequence>MAGNEGQYRENTLRIKGEIYQLFQRANVISEQLTNDIICAICAIEHQNGVIYLGRIHDSRAYRISCNPNDSGFKLVFKNYDDRNKFASSFEALCRELGLQFYKYF</sequence>
<gene>
    <name evidence="1" type="ORF">G7084_02215</name>
</gene>
<keyword evidence="2" id="KW-1185">Reference proteome</keyword>
<reference evidence="1 2" key="1">
    <citation type="submission" date="2020-03" db="EMBL/GenBank/DDBJ databases">
        <title>Weissella sp. nov., isolated from Cybister lewisianus.</title>
        <authorList>
            <person name="Hyun D.-W."/>
            <person name="Bae J.-W."/>
        </authorList>
    </citation>
    <scope>NUCLEOTIDE SEQUENCE [LARGE SCALE GENOMIC DNA]</scope>
    <source>
        <strain evidence="1 2">HDW19</strain>
    </source>
</reference>
<evidence type="ECO:0000313" key="1">
    <source>
        <dbReference type="EMBL" id="QIL50243.1"/>
    </source>
</evidence>
<protein>
    <submittedName>
        <fullName evidence="1">Uncharacterized protein</fullName>
    </submittedName>
</protein>
<dbReference type="EMBL" id="CP049888">
    <property type="protein sequence ID" value="QIL50243.1"/>
    <property type="molecule type" value="Genomic_DNA"/>
</dbReference>
<dbReference type="RefSeq" id="WP_166009662.1">
    <property type="nucleotide sequence ID" value="NZ_CP049888.1"/>
</dbReference>
<name>A0A6G8AZE0_9LACO</name>
<dbReference type="Proteomes" id="UP000500741">
    <property type="component" value="Chromosome"/>
</dbReference>
<organism evidence="1 2">
    <name type="scientific">Weissella coleopterorum</name>
    <dbReference type="NCBI Taxonomy" id="2714949"/>
    <lineage>
        <taxon>Bacteria</taxon>
        <taxon>Bacillati</taxon>
        <taxon>Bacillota</taxon>
        <taxon>Bacilli</taxon>
        <taxon>Lactobacillales</taxon>
        <taxon>Lactobacillaceae</taxon>
        <taxon>Weissella</taxon>
    </lineage>
</organism>
<evidence type="ECO:0000313" key="2">
    <source>
        <dbReference type="Proteomes" id="UP000500741"/>
    </source>
</evidence>
<dbReference type="AlphaFoldDB" id="A0A6G8AZE0"/>
<proteinExistence type="predicted"/>
<accession>A0A6G8AZE0</accession>